<dbReference type="InterPro" id="IPR050107">
    <property type="entry name" value="ABC_carbohydrate_import_ATPase"/>
</dbReference>
<dbReference type="InterPro" id="IPR003593">
    <property type="entry name" value="AAA+_ATPase"/>
</dbReference>
<organism evidence="11 12">
    <name type="scientific">Puniceibacterium sediminis</name>
    <dbReference type="NCBI Taxonomy" id="1608407"/>
    <lineage>
        <taxon>Bacteria</taxon>
        <taxon>Pseudomonadati</taxon>
        <taxon>Pseudomonadota</taxon>
        <taxon>Alphaproteobacteria</taxon>
        <taxon>Rhodobacterales</taxon>
        <taxon>Paracoccaceae</taxon>
        <taxon>Puniceibacterium</taxon>
    </lineage>
</organism>
<dbReference type="EMBL" id="FZNN01000029">
    <property type="protein sequence ID" value="SNR81423.1"/>
    <property type="molecule type" value="Genomic_DNA"/>
</dbReference>
<sequence>MDIELRGITKRFGPVTANEDVNLSIRSGEVLGLLGENGAGKSTLMNVLCGLYSPTDGEILIDGVPATFDGPGDAIRAGIGMVHQHFMLVPVFTVTENVVLGVERTGRFDHLDLATARAQVHAINDQYGLHVDPDALVENLPVGVQQRVEIIKVLFRSADVLILDEPTAVLTPQEVDDFFQIIKALRDAGKALVFITHKLNEILEIADRISVIRNGRIVGEGLPKDLTRPQLAEMMVGRPVSFDVVKKPFAPGGTLLETRDLTVLRDTDEIAIDHLNLTVRSGEIVGIAGVQGNGQSALIEVLTGLRRATEGQVMFDGQDITRTSVRERHRLGIAHIPEDRQTVGLIKNFTVAENMVLDTYYDARFSRGPRVDWAQVNKVSAGFVRDFDIRTPSVFQAAGHLSGGNQQKLVVARELSRETKLLIAGQPTRGLDVGSIEYIHKRLIAARDEGDGVLIVSSELDEIMALSDRILVMFKGRIVAEYDANAGPVDKSAIGLAMAGAAA</sequence>
<keyword evidence="9" id="KW-0472">Membrane</keyword>
<dbReference type="PANTHER" id="PTHR43790">
    <property type="entry name" value="CARBOHYDRATE TRANSPORT ATP-BINDING PROTEIN MG119-RELATED"/>
    <property type="match status" value="1"/>
</dbReference>
<dbReference type="SUPFAM" id="SSF52540">
    <property type="entry name" value="P-loop containing nucleoside triphosphate hydrolases"/>
    <property type="match status" value="2"/>
</dbReference>
<dbReference type="OrthoDB" id="9805029at2"/>
<dbReference type="GO" id="GO:0016887">
    <property type="term" value="F:ATP hydrolysis activity"/>
    <property type="evidence" value="ECO:0007669"/>
    <property type="project" value="InterPro"/>
</dbReference>
<evidence type="ECO:0000256" key="9">
    <source>
        <dbReference type="ARBA" id="ARBA00023136"/>
    </source>
</evidence>
<proteinExistence type="predicted"/>
<keyword evidence="6" id="KW-0547">Nucleotide-binding</keyword>
<evidence type="ECO:0000256" key="2">
    <source>
        <dbReference type="ARBA" id="ARBA00022448"/>
    </source>
</evidence>
<feature type="domain" description="ABC transporter" evidence="10">
    <location>
        <begin position="256"/>
        <end position="500"/>
    </location>
</feature>
<evidence type="ECO:0000313" key="12">
    <source>
        <dbReference type="Proteomes" id="UP000198417"/>
    </source>
</evidence>
<dbReference type="PROSITE" id="PS00211">
    <property type="entry name" value="ABC_TRANSPORTER_1"/>
    <property type="match status" value="1"/>
</dbReference>
<evidence type="ECO:0000259" key="10">
    <source>
        <dbReference type="PROSITE" id="PS50893"/>
    </source>
</evidence>
<protein>
    <submittedName>
        <fullName evidence="11">Nucleoside ABC transporter ATP-binding protein</fullName>
    </submittedName>
</protein>
<feature type="domain" description="ABC transporter" evidence="10">
    <location>
        <begin position="3"/>
        <end position="239"/>
    </location>
</feature>
<accession>A0A238ZFC0</accession>
<keyword evidence="12" id="KW-1185">Reference proteome</keyword>
<dbReference type="InterPro" id="IPR003439">
    <property type="entry name" value="ABC_transporter-like_ATP-bd"/>
</dbReference>
<dbReference type="FunFam" id="3.40.50.300:FF:000127">
    <property type="entry name" value="Ribose import ATP-binding protein RbsA"/>
    <property type="match status" value="1"/>
</dbReference>
<gene>
    <name evidence="11" type="ORF">SAMN06265370_12928</name>
</gene>
<dbReference type="CDD" id="cd03215">
    <property type="entry name" value="ABC_Carb_Monos_II"/>
    <property type="match status" value="1"/>
</dbReference>
<evidence type="ECO:0000256" key="6">
    <source>
        <dbReference type="ARBA" id="ARBA00022741"/>
    </source>
</evidence>
<dbReference type="Pfam" id="PF00005">
    <property type="entry name" value="ABC_tran"/>
    <property type="match status" value="2"/>
</dbReference>
<evidence type="ECO:0000256" key="4">
    <source>
        <dbReference type="ARBA" id="ARBA00022597"/>
    </source>
</evidence>
<dbReference type="PANTHER" id="PTHR43790:SF4">
    <property type="entry name" value="GUANOSINE IMPORT ATP-BINDING PROTEIN NUPO"/>
    <property type="match status" value="1"/>
</dbReference>
<dbReference type="GO" id="GO:0005886">
    <property type="term" value="C:plasma membrane"/>
    <property type="evidence" value="ECO:0007669"/>
    <property type="project" value="UniProtKB-SubCell"/>
</dbReference>
<dbReference type="AlphaFoldDB" id="A0A238ZFC0"/>
<dbReference type="PROSITE" id="PS50893">
    <property type="entry name" value="ABC_TRANSPORTER_2"/>
    <property type="match status" value="2"/>
</dbReference>
<keyword evidence="4" id="KW-0762">Sugar transport</keyword>
<evidence type="ECO:0000256" key="7">
    <source>
        <dbReference type="ARBA" id="ARBA00022840"/>
    </source>
</evidence>
<keyword evidence="2" id="KW-0813">Transport</keyword>
<keyword evidence="8" id="KW-1278">Translocase</keyword>
<dbReference type="GO" id="GO:0005524">
    <property type="term" value="F:ATP binding"/>
    <property type="evidence" value="ECO:0007669"/>
    <property type="project" value="UniProtKB-KW"/>
</dbReference>
<evidence type="ECO:0000256" key="3">
    <source>
        <dbReference type="ARBA" id="ARBA00022475"/>
    </source>
</evidence>
<keyword evidence="3" id="KW-1003">Cell membrane</keyword>
<evidence type="ECO:0000313" key="11">
    <source>
        <dbReference type="EMBL" id="SNR81423.1"/>
    </source>
</evidence>
<evidence type="ECO:0000256" key="8">
    <source>
        <dbReference type="ARBA" id="ARBA00022967"/>
    </source>
</evidence>
<dbReference type="CDD" id="cd03216">
    <property type="entry name" value="ABC_Carb_Monos_I"/>
    <property type="match status" value="1"/>
</dbReference>
<dbReference type="SMART" id="SM00382">
    <property type="entry name" value="AAA"/>
    <property type="match status" value="2"/>
</dbReference>
<keyword evidence="7 11" id="KW-0067">ATP-binding</keyword>
<keyword evidence="5" id="KW-0677">Repeat</keyword>
<name>A0A238ZFC0_9RHOB</name>
<comment type="subcellular location">
    <subcellularLocation>
        <location evidence="1">Cell membrane</location>
        <topology evidence="1">Peripheral membrane protein</topology>
    </subcellularLocation>
</comment>
<evidence type="ECO:0000256" key="5">
    <source>
        <dbReference type="ARBA" id="ARBA00022737"/>
    </source>
</evidence>
<reference evidence="11 12" key="1">
    <citation type="submission" date="2017-06" db="EMBL/GenBank/DDBJ databases">
        <authorList>
            <person name="Kim H.J."/>
            <person name="Triplett B.A."/>
        </authorList>
    </citation>
    <scope>NUCLEOTIDE SEQUENCE [LARGE SCALE GENOMIC DNA]</scope>
    <source>
        <strain evidence="11 12">DSM 29052</strain>
    </source>
</reference>
<dbReference type="Gene3D" id="3.40.50.300">
    <property type="entry name" value="P-loop containing nucleotide triphosphate hydrolases"/>
    <property type="match status" value="2"/>
</dbReference>
<evidence type="ECO:0000256" key="1">
    <source>
        <dbReference type="ARBA" id="ARBA00004202"/>
    </source>
</evidence>
<dbReference type="RefSeq" id="WP_089273582.1">
    <property type="nucleotide sequence ID" value="NZ_FZNN01000029.1"/>
</dbReference>
<dbReference type="InterPro" id="IPR017871">
    <property type="entry name" value="ABC_transporter-like_CS"/>
</dbReference>
<dbReference type="Proteomes" id="UP000198417">
    <property type="component" value="Unassembled WGS sequence"/>
</dbReference>
<dbReference type="InterPro" id="IPR027417">
    <property type="entry name" value="P-loop_NTPase"/>
</dbReference>